<dbReference type="Gene3D" id="2.60.120.260">
    <property type="entry name" value="Galactose-binding domain-like"/>
    <property type="match status" value="1"/>
</dbReference>
<dbReference type="Gene3D" id="3.20.20.80">
    <property type="entry name" value="Glycosidases"/>
    <property type="match status" value="1"/>
</dbReference>
<dbReference type="InterPro" id="IPR043534">
    <property type="entry name" value="EBDG/EBM"/>
</dbReference>
<feature type="non-terminal residue" evidence="2">
    <location>
        <position position="255"/>
    </location>
</feature>
<dbReference type="EMBL" id="JBHTIS010002933">
    <property type="protein sequence ID" value="MFD1050566.1"/>
    <property type="molecule type" value="Genomic_DNA"/>
</dbReference>
<accession>A0ABW3MJ06</accession>
<dbReference type="PANTHER" id="PTHR43536">
    <property type="entry name" value="MANNOSYLGLYCOPROTEIN ENDO-BETA-MANNOSIDASE"/>
    <property type="match status" value="1"/>
</dbReference>
<evidence type="ECO:0000313" key="3">
    <source>
        <dbReference type="Proteomes" id="UP001597045"/>
    </source>
</evidence>
<dbReference type="SUPFAM" id="SSF51445">
    <property type="entry name" value="(Trans)glycosidases"/>
    <property type="match status" value="1"/>
</dbReference>
<dbReference type="InterPro" id="IPR008979">
    <property type="entry name" value="Galactose-bd-like_sf"/>
</dbReference>
<comment type="caution">
    <text evidence="2">The sequence shown here is derived from an EMBL/GenBank/DDBJ whole genome shotgun (WGS) entry which is preliminary data.</text>
</comment>
<proteinExistence type="predicted"/>
<keyword evidence="3" id="KW-1185">Reference proteome</keyword>
<feature type="domain" description="F5/8 type C" evidence="1">
    <location>
        <begin position="1"/>
        <end position="63"/>
    </location>
</feature>
<gene>
    <name evidence="2" type="ORF">ACFQ1S_36090</name>
</gene>
<name>A0ABW3MJ06_9PSEU</name>
<dbReference type="PROSITE" id="PS50022">
    <property type="entry name" value="FA58C_3"/>
    <property type="match status" value="1"/>
</dbReference>
<protein>
    <submittedName>
        <fullName evidence="2">Discoidin domain-containing protein</fullName>
    </submittedName>
</protein>
<reference evidence="3" key="1">
    <citation type="journal article" date="2019" name="Int. J. Syst. Evol. Microbiol.">
        <title>The Global Catalogue of Microorganisms (GCM) 10K type strain sequencing project: providing services to taxonomists for standard genome sequencing and annotation.</title>
        <authorList>
            <consortium name="The Broad Institute Genomics Platform"/>
            <consortium name="The Broad Institute Genome Sequencing Center for Infectious Disease"/>
            <person name="Wu L."/>
            <person name="Ma J."/>
        </authorList>
    </citation>
    <scope>NUCLEOTIDE SEQUENCE [LARGE SCALE GENOMIC DNA]</scope>
    <source>
        <strain evidence="3">JCM 31486</strain>
    </source>
</reference>
<dbReference type="SUPFAM" id="SSF49785">
    <property type="entry name" value="Galactose-binding domain-like"/>
    <property type="match status" value="1"/>
</dbReference>
<dbReference type="InterPro" id="IPR000421">
    <property type="entry name" value="FA58C"/>
</dbReference>
<dbReference type="InterPro" id="IPR017853">
    <property type="entry name" value="GH"/>
</dbReference>
<evidence type="ECO:0000259" key="1">
    <source>
        <dbReference type="PROSITE" id="PS50022"/>
    </source>
</evidence>
<sequence>VKENLVDGDPGTRWSSQYQDNEWIQVDLGAATSFDRVTLLWETAYAATFRIQVSQDGQAWTDVASVDNSAKPLTFIVNGVKVFCRGGSWGWDELLRRMPAARMDAVVAMHRDMNFTMIRNWVGSSYREELFAACDKYGILLWTEFWDGWSADPANHDIFLAQAKDTVLRYRSHPSVVVWFGCNEGNPPTAIDQGLREIVTDNTDMLYQSNSAGGVITGDGPYRWLDPRQYFTGEATGGKAGFWSEIGLPTVSVVE</sequence>
<organism evidence="2 3">
    <name type="scientific">Kibdelosporangium lantanae</name>
    <dbReference type="NCBI Taxonomy" id="1497396"/>
    <lineage>
        <taxon>Bacteria</taxon>
        <taxon>Bacillati</taxon>
        <taxon>Actinomycetota</taxon>
        <taxon>Actinomycetes</taxon>
        <taxon>Pseudonocardiales</taxon>
        <taxon>Pseudonocardiaceae</taxon>
        <taxon>Kibdelosporangium</taxon>
    </lineage>
</organism>
<dbReference type="Pfam" id="PF22633">
    <property type="entry name" value="F5_F8_type_C_2"/>
    <property type="match status" value="1"/>
</dbReference>
<feature type="non-terminal residue" evidence="2">
    <location>
        <position position="1"/>
    </location>
</feature>
<dbReference type="PANTHER" id="PTHR43536:SF1">
    <property type="entry name" value="MANNOSYLGLYCOPROTEIN ENDO-BETA-MANNOSIDASE"/>
    <property type="match status" value="1"/>
</dbReference>
<evidence type="ECO:0000313" key="2">
    <source>
        <dbReference type="EMBL" id="MFD1050566.1"/>
    </source>
</evidence>
<dbReference type="Proteomes" id="UP001597045">
    <property type="component" value="Unassembled WGS sequence"/>
</dbReference>